<reference evidence="2 3" key="2">
    <citation type="journal article" date="2012" name="Stand. Genomic Sci.">
        <title>Complete Genome Sequence of Clostridium clariflavum DSM 19732.</title>
        <authorList>
            <person name="Izquierdo J.A."/>
            <person name="Goodwin L."/>
            <person name="Davenport K.W."/>
            <person name="Teshima H."/>
            <person name="Bruce D."/>
            <person name="Detter C."/>
            <person name="Tapia R."/>
            <person name="Han S."/>
            <person name="Land M."/>
            <person name="Hauser L."/>
            <person name="Jeffries C.D."/>
            <person name="Han J."/>
            <person name="Pitluck S."/>
            <person name="Nolan M."/>
            <person name="Chen A."/>
            <person name="Huntemann M."/>
            <person name="Mavromatis K."/>
            <person name="Mikhailova N."/>
            <person name="Liolios K."/>
            <person name="Woyke T."/>
            <person name="Lynd L.R."/>
        </authorList>
    </citation>
    <scope>NUCLEOTIDE SEQUENCE [LARGE SCALE GENOMIC DNA]</scope>
    <source>
        <strain evidence="3">DSM 19732 / NBRC 101661 / EBR45</strain>
    </source>
</reference>
<feature type="domain" description="Peptidase C39-like" evidence="1">
    <location>
        <begin position="57"/>
        <end position="176"/>
    </location>
</feature>
<dbReference type="OrthoDB" id="2001961at2"/>
<dbReference type="KEGG" id="ccl:Clocl_3498"/>
<evidence type="ECO:0000259" key="1">
    <source>
        <dbReference type="Pfam" id="PF13529"/>
    </source>
</evidence>
<dbReference type="Gene3D" id="3.90.70.10">
    <property type="entry name" value="Cysteine proteinases"/>
    <property type="match status" value="1"/>
</dbReference>
<dbReference type="eggNOG" id="ENOG502ZAAV">
    <property type="taxonomic scope" value="Bacteria"/>
</dbReference>
<proteinExistence type="predicted"/>
<gene>
    <name evidence="2" type="ordered locus">Clocl_3498</name>
</gene>
<keyword evidence="3" id="KW-1185">Reference proteome</keyword>
<dbReference type="AlphaFoldDB" id="G8LYJ2"/>
<sequence precursor="true">MKEGKKIFLILVGLVLAVMITAITAITIEERKTVNILDDYSILYTDEKYMEHLYIDNVELIKQEISCGYAVIEMFSNWAGGTITEESLYDEYGKVVTSTGKSFEKEMKKRFPEFKTTMYPYLSNTEMIDKIYNTLKSGIPVPFQWAAKYNDIWTLHYSLITGIDIPNNRITILNPYGYEENLTLKEFTDRTSFKAYEDMPIYLRLAFAFGIFERNTIFAVER</sequence>
<dbReference type="InterPro" id="IPR039564">
    <property type="entry name" value="Peptidase_C39-like"/>
</dbReference>
<reference evidence="3" key="1">
    <citation type="submission" date="2011-12" db="EMBL/GenBank/DDBJ databases">
        <title>Complete sequence of Clostridium clariflavum DSM 19732.</title>
        <authorList>
            <consortium name="US DOE Joint Genome Institute"/>
            <person name="Lucas S."/>
            <person name="Han J."/>
            <person name="Lapidus A."/>
            <person name="Cheng J.-F."/>
            <person name="Goodwin L."/>
            <person name="Pitluck S."/>
            <person name="Peters L."/>
            <person name="Teshima H."/>
            <person name="Detter J.C."/>
            <person name="Han C."/>
            <person name="Tapia R."/>
            <person name="Land M."/>
            <person name="Hauser L."/>
            <person name="Kyrpides N."/>
            <person name="Ivanova N."/>
            <person name="Pagani I."/>
            <person name="Kitzmiller T."/>
            <person name="Lynd L."/>
            <person name="Izquierdo J."/>
            <person name="Woyke T."/>
        </authorList>
    </citation>
    <scope>NUCLEOTIDE SEQUENCE [LARGE SCALE GENOMIC DNA]</scope>
    <source>
        <strain evidence="3">DSM 19732 / NBRC 101661 / EBR45</strain>
    </source>
</reference>
<name>G8LYJ2_ACECE</name>
<dbReference type="RefSeq" id="WP_014256509.1">
    <property type="nucleotide sequence ID" value="NC_016627.1"/>
</dbReference>
<dbReference type="Proteomes" id="UP000005435">
    <property type="component" value="Chromosome"/>
</dbReference>
<evidence type="ECO:0000313" key="2">
    <source>
        <dbReference type="EMBL" id="AEV69980.1"/>
    </source>
</evidence>
<organism evidence="2 3">
    <name type="scientific">Acetivibrio clariflavus (strain DSM 19732 / NBRC 101661 / EBR45)</name>
    <name type="common">Clostridium clariflavum</name>
    <dbReference type="NCBI Taxonomy" id="720554"/>
    <lineage>
        <taxon>Bacteria</taxon>
        <taxon>Bacillati</taxon>
        <taxon>Bacillota</taxon>
        <taxon>Clostridia</taxon>
        <taxon>Eubacteriales</taxon>
        <taxon>Oscillospiraceae</taxon>
        <taxon>Acetivibrio</taxon>
    </lineage>
</organism>
<accession>G8LYJ2</accession>
<protein>
    <recommendedName>
        <fullName evidence="1">Peptidase C39-like domain-containing protein</fullName>
    </recommendedName>
</protein>
<dbReference type="EMBL" id="CP003065">
    <property type="protein sequence ID" value="AEV69980.1"/>
    <property type="molecule type" value="Genomic_DNA"/>
</dbReference>
<dbReference type="STRING" id="720554.Clocl_3498"/>
<evidence type="ECO:0000313" key="3">
    <source>
        <dbReference type="Proteomes" id="UP000005435"/>
    </source>
</evidence>
<dbReference type="Pfam" id="PF13529">
    <property type="entry name" value="Peptidase_C39_2"/>
    <property type="match status" value="1"/>
</dbReference>
<dbReference type="HOGENOM" id="CLU_1264987_0_0_9"/>